<accession>E4X9E2</accession>
<dbReference type="AlphaFoldDB" id="E4X9E2"/>
<dbReference type="InterPro" id="IPR032777">
    <property type="entry name" value="DUF4515"/>
</dbReference>
<evidence type="ECO:0000313" key="6">
    <source>
        <dbReference type="EMBL" id="CBY33442.1"/>
    </source>
</evidence>
<sequence length="283" mass="33707">MAKKKAGKEEKGEETAAPAPGAADSQECLLEEELKKIEEKYRETREQVNELRKKHDDVKQKTADMHHESREFANYIETRREKRHQQVVSIHDDQTKQLKDLDSEEARLQAEHEVEINRINGLIRDEDFKRIKLQDELQQMADLVLLKEQNDRKIQELHEQYEKMQIADAEMLQEMKIECLKKQKHHQTFAVSTSKEEHQKLNMEAKKMVVDRTTAAKRENQELRRRLTELIEEGKSIAKERKELEEQQRKIRAEVDYLKSIKKRKVPFELPKTSLSDRPPFRY</sequence>
<keyword evidence="1 2" id="KW-0175">Coiled coil</keyword>
<gene>
    <name evidence="5" type="ORF">GSOID_T00004493001</name>
    <name evidence="6" type="ORF">GSOID_T00021353001</name>
</gene>
<dbReference type="Proteomes" id="UP000011014">
    <property type="component" value="Unassembled WGS sequence"/>
</dbReference>
<dbReference type="PANTHER" id="PTHR14845">
    <property type="entry name" value="COILED-COIL DOMAIN-CONTAINING 166"/>
    <property type="match status" value="1"/>
</dbReference>
<keyword evidence="7" id="KW-1185">Reference proteome</keyword>
<feature type="coiled-coil region" evidence="2">
    <location>
        <begin position="34"/>
        <end position="61"/>
    </location>
</feature>
<feature type="domain" description="DUF4515" evidence="4">
    <location>
        <begin position="68"/>
        <end position="259"/>
    </location>
</feature>
<evidence type="ECO:0000313" key="7">
    <source>
        <dbReference type="Proteomes" id="UP000001307"/>
    </source>
</evidence>
<protein>
    <recommendedName>
        <fullName evidence="4">DUF4515 domain-containing protein</fullName>
    </recommendedName>
</protein>
<feature type="coiled-coil region" evidence="2">
    <location>
        <begin position="147"/>
        <end position="174"/>
    </location>
</feature>
<dbReference type="OrthoDB" id="2129492at2759"/>
<organism evidence="5">
    <name type="scientific">Oikopleura dioica</name>
    <name type="common">Tunicate</name>
    <dbReference type="NCBI Taxonomy" id="34765"/>
    <lineage>
        <taxon>Eukaryota</taxon>
        <taxon>Metazoa</taxon>
        <taxon>Chordata</taxon>
        <taxon>Tunicata</taxon>
        <taxon>Appendicularia</taxon>
        <taxon>Copelata</taxon>
        <taxon>Oikopleuridae</taxon>
        <taxon>Oikopleura</taxon>
    </lineage>
</organism>
<feature type="region of interest" description="Disordered" evidence="3">
    <location>
        <begin position="1"/>
        <end position="27"/>
    </location>
</feature>
<dbReference type="Proteomes" id="UP000001307">
    <property type="component" value="Unassembled WGS sequence"/>
</dbReference>
<dbReference type="InParanoid" id="E4X9E2"/>
<evidence type="ECO:0000256" key="3">
    <source>
        <dbReference type="SAM" id="MobiDB-lite"/>
    </source>
</evidence>
<dbReference type="EMBL" id="FN654417">
    <property type="protein sequence ID" value="CBY33442.1"/>
    <property type="molecule type" value="Genomic_DNA"/>
</dbReference>
<dbReference type="Pfam" id="PF14988">
    <property type="entry name" value="DUF4515"/>
    <property type="match status" value="1"/>
</dbReference>
<evidence type="ECO:0000256" key="2">
    <source>
        <dbReference type="SAM" id="Coils"/>
    </source>
</evidence>
<reference evidence="5" key="1">
    <citation type="journal article" date="2010" name="Science">
        <title>Plasticity of animal genome architecture unmasked by rapid evolution of a pelagic tunicate.</title>
        <authorList>
            <person name="Denoeud F."/>
            <person name="Henriet S."/>
            <person name="Mungpakdee S."/>
            <person name="Aury J.M."/>
            <person name="Da Silva C."/>
            <person name="Brinkmann H."/>
            <person name="Mikhaleva J."/>
            <person name="Olsen L.C."/>
            <person name="Jubin C."/>
            <person name="Canestro C."/>
            <person name="Bouquet J.M."/>
            <person name="Danks G."/>
            <person name="Poulain J."/>
            <person name="Campsteijn C."/>
            <person name="Adamski M."/>
            <person name="Cross I."/>
            <person name="Yadetie F."/>
            <person name="Muffato M."/>
            <person name="Louis A."/>
            <person name="Butcher S."/>
            <person name="Tsagkogeorga G."/>
            <person name="Konrad A."/>
            <person name="Singh S."/>
            <person name="Jensen M.F."/>
            <person name="Cong E.H."/>
            <person name="Eikeseth-Otteraa H."/>
            <person name="Noel B."/>
            <person name="Anthouard V."/>
            <person name="Porcel B.M."/>
            <person name="Kachouri-Lafond R."/>
            <person name="Nishino A."/>
            <person name="Ugolini M."/>
            <person name="Chourrout P."/>
            <person name="Nishida H."/>
            <person name="Aasland R."/>
            <person name="Huzurbazar S."/>
            <person name="Westhof E."/>
            <person name="Delsuc F."/>
            <person name="Lehrach H."/>
            <person name="Reinhardt R."/>
            <person name="Weissenbach J."/>
            <person name="Roy S.W."/>
            <person name="Artiguenave F."/>
            <person name="Postlethwait J.H."/>
            <person name="Manak J.R."/>
            <person name="Thompson E.M."/>
            <person name="Jaillon O."/>
            <person name="Du Pasquier L."/>
            <person name="Boudinot P."/>
            <person name="Liberles D.A."/>
            <person name="Volff J.N."/>
            <person name="Philippe H."/>
            <person name="Lenhard B."/>
            <person name="Roest Crollius H."/>
            <person name="Wincker P."/>
            <person name="Chourrout D."/>
        </authorList>
    </citation>
    <scope>NUCLEOTIDE SEQUENCE [LARGE SCALE GENOMIC DNA]</scope>
</reference>
<feature type="coiled-coil region" evidence="2">
    <location>
        <begin position="213"/>
        <end position="254"/>
    </location>
</feature>
<evidence type="ECO:0000259" key="4">
    <source>
        <dbReference type="Pfam" id="PF14988"/>
    </source>
</evidence>
<dbReference type="PANTHER" id="PTHR14845:SF0">
    <property type="entry name" value="DUF4515 DOMAIN-CONTAINING PROTEIN"/>
    <property type="match status" value="1"/>
</dbReference>
<proteinExistence type="predicted"/>
<evidence type="ECO:0000256" key="1">
    <source>
        <dbReference type="ARBA" id="ARBA00023054"/>
    </source>
</evidence>
<name>E4X9E2_OIKDI</name>
<dbReference type="EMBL" id="FN653030">
    <property type="protein sequence ID" value="CBY19071.1"/>
    <property type="molecule type" value="Genomic_DNA"/>
</dbReference>
<evidence type="ECO:0000313" key="5">
    <source>
        <dbReference type="EMBL" id="CBY19071.1"/>
    </source>
</evidence>